<dbReference type="Gene3D" id="2.60.120.380">
    <property type="match status" value="2"/>
</dbReference>
<protein>
    <submittedName>
        <fullName evidence="8">VWA domain-containing protein</fullName>
    </submittedName>
</protein>
<evidence type="ECO:0000256" key="4">
    <source>
        <dbReference type="ARBA" id="ARBA00023136"/>
    </source>
</evidence>
<dbReference type="SMART" id="SM00327">
    <property type="entry name" value="VWA"/>
    <property type="match status" value="1"/>
</dbReference>
<feature type="compositionally biased region" description="Acidic residues" evidence="5">
    <location>
        <begin position="1007"/>
        <end position="1031"/>
    </location>
</feature>
<dbReference type="OrthoDB" id="9807628at2"/>
<proteinExistence type="predicted"/>
<dbReference type="Gene3D" id="1.25.40.10">
    <property type="entry name" value="Tetratricopeptide repeat domain"/>
    <property type="match status" value="1"/>
</dbReference>
<feature type="transmembrane region" description="Helical" evidence="6">
    <location>
        <begin position="125"/>
        <end position="143"/>
    </location>
</feature>
<evidence type="ECO:0000259" key="7">
    <source>
        <dbReference type="PROSITE" id="PS50234"/>
    </source>
</evidence>
<dbReference type="PANTHER" id="PTHR22550">
    <property type="entry name" value="SPORE GERMINATION PROTEIN"/>
    <property type="match status" value="1"/>
</dbReference>
<dbReference type="Gene3D" id="3.40.50.410">
    <property type="entry name" value="von Willebrand factor, type A domain"/>
    <property type="match status" value="1"/>
</dbReference>
<dbReference type="InterPro" id="IPR011990">
    <property type="entry name" value="TPR-like_helical_dom_sf"/>
</dbReference>
<feature type="transmembrane region" description="Helical" evidence="6">
    <location>
        <begin position="387"/>
        <end position="404"/>
    </location>
</feature>
<dbReference type="EMBL" id="CP042467">
    <property type="protein sequence ID" value="QED25691.1"/>
    <property type="molecule type" value="Genomic_DNA"/>
</dbReference>
<feature type="region of interest" description="Disordered" evidence="5">
    <location>
        <begin position="968"/>
        <end position="1059"/>
    </location>
</feature>
<evidence type="ECO:0000256" key="5">
    <source>
        <dbReference type="SAM" id="MobiDB-lite"/>
    </source>
</evidence>
<dbReference type="Pfam" id="PF00092">
    <property type="entry name" value="VWA"/>
    <property type="match status" value="1"/>
</dbReference>
<evidence type="ECO:0000256" key="6">
    <source>
        <dbReference type="SAM" id="Phobius"/>
    </source>
</evidence>
<feature type="compositionally biased region" description="Basic and acidic residues" evidence="5">
    <location>
        <begin position="1048"/>
        <end position="1059"/>
    </location>
</feature>
<evidence type="ECO:0000313" key="9">
    <source>
        <dbReference type="Proteomes" id="UP000321595"/>
    </source>
</evidence>
<evidence type="ECO:0000256" key="1">
    <source>
        <dbReference type="ARBA" id="ARBA00022475"/>
    </source>
</evidence>
<organism evidence="8 9">
    <name type="scientific">Microvenator marinus</name>
    <dbReference type="NCBI Taxonomy" id="2600177"/>
    <lineage>
        <taxon>Bacteria</taxon>
        <taxon>Deltaproteobacteria</taxon>
        <taxon>Bradymonadales</taxon>
        <taxon>Microvenatoraceae</taxon>
        <taxon>Microvenator</taxon>
    </lineage>
</organism>
<keyword evidence="9" id="KW-1185">Reference proteome</keyword>
<name>A0A5B8XKR6_9DELT</name>
<evidence type="ECO:0000256" key="2">
    <source>
        <dbReference type="ARBA" id="ARBA00022692"/>
    </source>
</evidence>
<dbReference type="InterPro" id="IPR050768">
    <property type="entry name" value="UPF0353/GerABKA_families"/>
</dbReference>
<dbReference type="PROSITE" id="PS50234">
    <property type="entry name" value="VWFA"/>
    <property type="match status" value="1"/>
</dbReference>
<dbReference type="InterPro" id="IPR036465">
    <property type="entry name" value="vWFA_dom_sf"/>
</dbReference>
<evidence type="ECO:0000313" key="8">
    <source>
        <dbReference type="EMBL" id="QED25691.1"/>
    </source>
</evidence>
<dbReference type="KEGG" id="bbae:FRD01_00105"/>
<dbReference type="SUPFAM" id="SSF53300">
    <property type="entry name" value="vWA-like"/>
    <property type="match status" value="1"/>
</dbReference>
<evidence type="ECO:0000256" key="3">
    <source>
        <dbReference type="ARBA" id="ARBA00022989"/>
    </source>
</evidence>
<keyword evidence="3 6" id="KW-1133">Transmembrane helix</keyword>
<dbReference type="PANTHER" id="PTHR22550:SF5">
    <property type="entry name" value="LEUCINE ZIPPER PROTEIN 4"/>
    <property type="match status" value="1"/>
</dbReference>
<dbReference type="Proteomes" id="UP000321595">
    <property type="component" value="Chromosome"/>
</dbReference>
<dbReference type="AlphaFoldDB" id="A0A5B8XKR6"/>
<keyword evidence="2 6" id="KW-0812">Transmembrane</keyword>
<feature type="compositionally biased region" description="Acidic residues" evidence="5">
    <location>
        <begin position="983"/>
        <end position="999"/>
    </location>
</feature>
<sequence>MRPTPKHSNGICTRSSTSSNVPVSEIRRVWTRKNSFVLYCSGPWPRLFWRSYFATPFYDGFREVVMQFEHLETLLLVPVSLFIMLGALVFHSRWTQRVRLRIQSGSALESMYATFSPQRRRLKQISFVLAAIFIAIAAAQPQWGQTNKPVKRTGVDLVFAIDISKSMLAQDVVPSRLEAARREIKTILTQLGGDRVALVLFTAISFAQSPLTADYSAIRFYLDKMNPNHMPVGGTSLGRAISDSVELLTGKSRDGDDSLSMKRAKNQVIVLISDGEDHESDPIAAAQLAKEHGIRILTLGIGTRSGERIPSIRSDGTRSGFQRDRKGEIVRSKLDEDMLKEIATITGGAYIYFDGENSAANAILEEIEKLEETELETLLKERYRERYYFFLLPALLFLCFGILLSERRRKLGLAGVASVLIILTGCEDALRSKVSEVENAKELLAQGNPTEALAELDGIETKVLSSPELDYNIGTLQHLTEAQDEAREKLARALESDNPSLVFDASINLGLVLGARQEWSDAYKLFQDALVVADANPAAATDEERAIARKNLEAAFLKMYPPCSEIDDEFEENDEPLSATALEELKVPKAVICAEDDDWFRIQAMAGTRVSVRANFEPLRELFTEEEPFLTKPEDAQISLFSSNGQNVVAVDQGSEETLANDIASKKTARSLDRVLVDQTTVGAQSQVLLKVSSSPGRDFRYSLEIETIPPCQALQEATEPNDSPQNASVITPETGPAHLCPGDEDWFKIEVGPGDSFFADVSVSEDKERGTPPAPTLQIMDAETMQVLSEGVEDSGYLTAGIRDISSATTLLVRVGGVSDDEQGPYKLDTYHFLPCDVGDDRYEENDLPESAAELDGQLPVHRYLRLCESDDDYFSLGLKEDDPKLHVGVALTAFPADQEDPYLSDIQIDHLSAGGDQILHAGVRPEEQTPDALPLRSLLLTEKLDEKSALLRVRGEQDFYHLVQLNPSQPPQENQDKSESEEQQEQEEQENNEDQQDQQDKQDQEDGDKEDEEAESESAQPEEGEEEPREEAQMNPQPTDTSENPEMDRVEDILKSLEETDHNFQMKKALENMPNLYIERDW</sequence>
<feature type="domain" description="VWFA" evidence="7">
    <location>
        <begin position="156"/>
        <end position="367"/>
    </location>
</feature>
<keyword evidence="1" id="KW-1003">Cell membrane</keyword>
<dbReference type="InterPro" id="IPR002035">
    <property type="entry name" value="VWF_A"/>
</dbReference>
<keyword evidence="4 6" id="KW-0472">Membrane</keyword>
<accession>A0A5B8XKR6</accession>
<feature type="compositionally biased region" description="Polar residues" evidence="5">
    <location>
        <begin position="1036"/>
        <end position="1046"/>
    </location>
</feature>
<dbReference type="SUPFAM" id="SSF48452">
    <property type="entry name" value="TPR-like"/>
    <property type="match status" value="1"/>
</dbReference>
<reference evidence="8 9" key="1">
    <citation type="submission" date="2019-08" db="EMBL/GenBank/DDBJ databases">
        <authorList>
            <person name="Liang Q."/>
        </authorList>
    </citation>
    <scope>NUCLEOTIDE SEQUENCE [LARGE SCALE GENOMIC DNA]</scope>
    <source>
        <strain evidence="8 9">V1718</strain>
    </source>
</reference>
<feature type="transmembrane region" description="Helical" evidence="6">
    <location>
        <begin position="73"/>
        <end position="91"/>
    </location>
</feature>
<gene>
    <name evidence="8" type="ORF">FRD01_00105</name>
</gene>